<dbReference type="PANTHER" id="PTHR45453">
    <property type="entry name" value="PHOSPHATE REGULON SENSOR PROTEIN PHOR"/>
    <property type="match status" value="1"/>
</dbReference>
<evidence type="ECO:0000313" key="9">
    <source>
        <dbReference type="EMBL" id="PHO17785.1"/>
    </source>
</evidence>
<dbReference type="Pfam" id="PF00512">
    <property type="entry name" value="HisKA"/>
    <property type="match status" value="1"/>
</dbReference>
<evidence type="ECO:0000313" key="10">
    <source>
        <dbReference type="Proteomes" id="UP000221222"/>
    </source>
</evidence>
<dbReference type="InterPro" id="IPR019494">
    <property type="entry name" value="FIST_C"/>
</dbReference>
<dbReference type="PANTHER" id="PTHR45453:SF1">
    <property type="entry name" value="PHOSPHATE REGULON SENSOR PROTEIN PHOR"/>
    <property type="match status" value="1"/>
</dbReference>
<dbReference type="KEGG" id="amol:AMOL_2440"/>
<comment type="catalytic activity">
    <reaction evidence="1">
        <text>ATP + protein L-histidine = ADP + protein N-phospho-L-histidine.</text>
        <dbReference type="EC" id="2.7.13.3"/>
    </reaction>
</comment>
<dbReference type="InterPro" id="IPR036097">
    <property type="entry name" value="HisK_dim/P_sf"/>
</dbReference>
<evidence type="ECO:0000313" key="8">
    <source>
        <dbReference type="EMBL" id="AXX93382.1"/>
    </source>
</evidence>
<dbReference type="EMBL" id="NXFY01000012">
    <property type="protein sequence ID" value="PHO17785.1"/>
    <property type="molecule type" value="Genomic_DNA"/>
</dbReference>
<feature type="domain" description="Histidine kinase" evidence="7">
    <location>
        <begin position="428"/>
        <end position="632"/>
    </location>
</feature>
<dbReference type="GO" id="GO:0004721">
    <property type="term" value="F:phosphoprotein phosphatase activity"/>
    <property type="evidence" value="ECO:0007669"/>
    <property type="project" value="TreeGrafter"/>
</dbReference>
<keyword evidence="10" id="KW-1185">Reference proteome</keyword>
<evidence type="ECO:0000256" key="6">
    <source>
        <dbReference type="ARBA" id="ARBA00023012"/>
    </source>
</evidence>
<dbReference type="CDD" id="cd00082">
    <property type="entry name" value="HisKA"/>
    <property type="match status" value="1"/>
</dbReference>
<dbReference type="GO" id="GO:0000155">
    <property type="term" value="F:phosphorelay sensor kinase activity"/>
    <property type="evidence" value="ECO:0007669"/>
    <property type="project" value="InterPro"/>
</dbReference>
<proteinExistence type="predicted"/>
<dbReference type="Proteomes" id="UP000262712">
    <property type="component" value="Chromosome"/>
</dbReference>
<dbReference type="AlphaFoldDB" id="A0A2G1DH20"/>
<keyword evidence="5 8" id="KW-0418">Kinase</keyword>
<dbReference type="SUPFAM" id="SSF47384">
    <property type="entry name" value="Homodimeric domain of signal transducing histidine kinase"/>
    <property type="match status" value="1"/>
</dbReference>
<dbReference type="SMART" id="SM01204">
    <property type="entry name" value="FIST_C"/>
    <property type="match status" value="1"/>
</dbReference>
<accession>A0A2G1DH20</accession>
<protein>
    <recommendedName>
        <fullName evidence="2">histidine kinase</fullName>
        <ecNumber evidence="2">2.7.13.3</ecNumber>
    </recommendedName>
</protein>
<dbReference type="Gene3D" id="3.30.565.10">
    <property type="entry name" value="Histidine kinase-like ATPase, C-terminal domain"/>
    <property type="match status" value="1"/>
</dbReference>
<reference evidence="9 10" key="1">
    <citation type="submission" date="2017-09" db="EMBL/GenBank/DDBJ databases">
        <title>Arcobacter canalis sp. nov., a new species isolated from a water canal contaminated with urban sewage.</title>
        <authorList>
            <person name="Perez-Cataluna A."/>
            <person name="Salas-Masso N."/>
            <person name="Figueras M.J."/>
        </authorList>
    </citation>
    <scope>NUCLEOTIDE SEQUENCE [LARGE SCALE GENOMIC DNA]</scope>
    <source>
        <strain evidence="9 10">F98-3</strain>
    </source>
</reference>
<name>A0A2G1DH20_9BACT</name>
<dbReference type="EC" id="2.7.13.3" evidence="2"/>
<dbReference type="SMART" id="SM00388">
    <property type="entry name" value="HisKA"/>
    <property type="match status" value="1"/>
</dbReference>
<dbReference type="GO" id="GO:0005886">
    <property type="term" value="C:plasma membrane"/>
    <property type="evidence" value="ECO:0007669"/>
    <property type="project" value="TreeGrafter"/>
</dbReference>
<dbReference type="PROSITE" id="PS50109">
    <property type="entry name" value="HIS_KIN"/>
    <property type="match status" value="1"/>
</dbReference>
<gene>
    <name evidence="8" type="ORF">AMOL_2440</name>
    <name evidence="9" type="ORF">CPU12_08485</name>
</gene>
<dbReference type="Pfam" id="PF02518">
    <property type="entry name" value="HATPase_c"/>
    <property type="match status" value="1"/>
</dbReference>
<dbReference type="SMART" id="SM00897">
    <property type="entry name" value="FIST"/>
    <property type="match status" value="1"/>
</dbReference>
<dbReference type="Pfam" id="PF10442">
    <property type="entry name" value="FIST_C"/>
    <property type="match status" value="1"/>
</dbReference>
<dbReference type="InterPro" id="IPR050351">
    <property type="entry name" value="BphY/WalK/GraS-like"/>
</dbReference>
<dbReference type="SUPFAM" id="SSF55874">
    <property type="entry name" value="ATPase domain of HSP90 chaperone/DNA topoisomerase II/histidine kinase"/>
    <property type="match status" value="1"/>
</dbReference>
<evidence type="ECO:0000259" key="7">
    <source>
        <dbReference type="PROSITE" id="PS50109"/>
    </source>
</evidence>
<dbReference type="InterPro" id="IPR036890">
    <property type="entry name" value="HATPase_C_sf"/>
</dbReference>
<dbReference type="Proteomes" id="UP000221222">
    <property type="component" value="Unassembled WGS sequence"/>
</dbReference>
<evidence type="ECO:0000256" key="2">
    <source>
        <dbReference type="ARBA" id="ARBA00012438"/>
    </source>
</evidence>
<dbReference type="GO" id="GO:0016036">
    <property type="term" value="P:cellular response to phosphate starvation"/>
    <property type="evidence" value="ECO:0007669"/>
    <property type="project" value="TreeGrafter"/>
</dbReference>
<keyword evidence="4" id="KW-0808">Transferase</keyword>
<dbReference type="InterPro" id="IPR005467">
    <property type="entry name" value="His_kinase_dom"/>
</dbReference>
<keyword evidence="6" id="KW-0902">Two-component regulatory system</keyword>
<dbReference type="SMART" id="SM00387">
    <property type="entry name" value="HATPase_c"/>
    <property type="match status" value="1"/>
</dbReference>
<dbReference type="Pfam" id="PF08495">
    <property type="entry name" value="FIST"/>
    <property type="match status" value="1"/>
</dbReference>
<evidence type="ECO:0000313" key="11">
    <source>
        <dbReference type="Proteomes" id="UP000262712"/>
    </source>
</evidence>
<dbReference type="EMBL" id="CP032098">
    <property type="protein sequence ID" value="AXX93382.1"/>
    <property type="molecule type" value="Genomic_DNA"/>
</dbReference>
<evidence type="ECO:0000256" key="1">
    <source>
        <dbReference type="ARBA" id="ARBA00000085"/>
    </source>
</evidence>
<dbReference type="Gene3D" id="1.10.287.130">
    <property type="match status" value="1"/>
</dbReference>
<evidence type="ECO:0000256" key="5">
    <source>
        <dbReference type="ARBA" id="ARBA00022777"/>
    </source>
</evidence>
<reference evidence="8 11" key="2">
    <citation type="submission" date="2018-08" db="EMBL/GenBank/DDBJ databases">
        <title>Complete genome of the Arcobacter molluscorum type strain LMG 25693.</title>
        <authorList>
            <person name="Miller W.G."/>
            <person name="Yee E."/>
            <person name="Bono J.L."/>
        </authorList>
    </citation>
    <scope>NUCLEOTIDE SEQUENCE [LARGE SCALE GENOMIC DNA]</scope>
    <source>
        <strain evidence="8 11">CECT 7696</strain>
    </source>
</reference>
<evidence type="ECO:0000256" key="3">
    <source>
        <dbReference type="ARBA" id="ARBA00022553"/>
    </source>
</evidence>
<dbReference type="InterPro" id="IPR003594">
    <property type="entry name" value="HATPase_dom"/>
</dbReference>
<keyword evidence="3" id="KW-0597">Phosphoprotein</keyword>
<dbReference type="InterPro" id="IPR013702">
    <property type="entry name" value="FIST_domain_N"/>
</dbReference>
<organism evidence="9 10">
    <name type="scientific">Malaciobacter molluscorum LMG 25693</name>
    <dbReference type="NCBI Taxonomy" id="870501"/>
    <lineage>
        <taxon>Bacteria</taxon>
        <taxon>Pseudomonadati</taxon>
        <taxon>Campylobacterota</taxon>
        <taxon>Epsilonproteobacteria</taxon>
        <taxon>Campylobacterales</taxon>
        <taxon>Arcobacteraceae</taxon>
        <taxon>Malaciobacter</taxon>
    </lineage>
</organism>
<dbReference type="InterPro" id="IPR003661">
    <property type="entry name" value="HisK_dim/P_dom"/>
</dbReference>
<evidence type="ECO:0000256" key="4">
    <source>
        <dbReference type="ARBA" id="ARBA00022679"/>
    </source>
</evidence>
<sequence length="633" mass="72872">MKTYNYSIDNQNIQQIIDFNKFKKEKNILIQIFCGESQNKFDSILKTLTTNLPQAICIGSTTDGEIHESYVTTFNTIISISIFKNTKINHTYVEGTNSFENGQKIAKELINEKTKLLILFTDGIKTNGEEFLKGVESINKDTIICGGMAGDNSEFKQTYISSQDKIIKFGAVAVSLNSDILKIFNDYRFNWIPIGIEHTINEVKNNRIYSISNMNPTRFYAKYLGEDVAKHLPSTGIEFPLIIKNKSLSTARAVIKKHEDGTLSFTGNFKKGDIVKLGFGNAETIMQDPIKQIKKALNILKPETFFLYSCMARRRYMQNFIKAEIEPFSNIAPTSGFFTYAEFFHNNGYNELLNQSLTIVALSEHEEIPKHIELEHINTDGEYARTIKALTHLVEQSSIDYDLQTQKLNKQKKYSNSLLASQKQFLRYVVHETNTPLSVIMSNIELYEMQYGKNNYISNIEVAMKNISSIYDDLSFLIKKDQLVYNKIKIDLVDYIRSRIDFFSQVASQVKSNFILTSNCDNMPIFFNETKLQRIIDNNLTNAIKYTFEKEDIYINLIKKQNDYIFSISSHSSIIQDPKKIFEEYYREENTQEGFGLGLNLVKRVCEEENVHIDVISNENSTCFTYTFKGVKK</sequence>
<dbReference type="RefSeq" id="WP_099342677.1">
    <property type="nucleotide sequence ID" value="NZ_CP032098.1"/>
</dbReference>